<evidence type="ECO:0000259" key="1">
    <source>
        <dbReference type="Pfam" id="PF24388"/>
    </source>
</evidence>
<comment type="caution">
    <text evidence="2">The sequence shown here is derived from an EMBL/GenBank/DDBJ whole genome shotgun (WGS) entry which is preliminary data.</text>
</comment>
<reference evidence="3" key="1">
    <citation type="journal article" date="2019" name="Int. J. Syst. Evol. Microbiol.">
        <title>The Global Catalogue of Microorganisms (GCM) 10K type strain sequencing project: providing services to taxonomists for standard genome sequencing and annotation.</title>
        <authorList>
            <consortium name="The Broad Institute Genomics Platform"/>
            <consortium name="The Broad Institute Genome Sequencing Center for Infectious Disease"/>
            <person name="Wu L."/>
            <person name="Ma J."/>
        </authorList>
    </citation>
    <scope>NUCLEOTIDE SEQUENCE [LARGE SCALE GENOMIC DNA]</scope>
    <source>
        <strain evidence="3">KCTC 32041</strain>
    </source>
</reference>
<dbReference type="Proteomes" id="UP000600877">
    <property type="component" value="Unassembled WGS sequence"/>
</dbReference>
<proteinExistence type="predicted"/>
<gene>
    <name evidence="2" type="ORF">GCM10011290_14310</name>
</gene>
<sequence>MNREATQSMLVEAVLNLLPPDIRHALVEDKSFLERLDISTVISVTLGKNGPSFLRDRLYDGMRNAIRNQGIAVTVQDQNDVAWEVLTQQQGETLVFSICAGGTRYSIMDYSALAEDMTTRTDWFEKTAKEINFDGAATQNWLDNLRGAQLSNDNFDELMKDIAQTPVSNYLTLQAGMERGSADVATLVPHELRYYERLVGHLGSAMTVAEYIETGAKPLIAGLQRRNDSQGFLYALLTCSLGLIAESIRIEDLGREELTHAYQWLSEHGDPISRIGAVEVALSHLDTHPELAPFIEQIVEGFVTDDPENDSSGFALFCAMIVMVASELTRRHTLKNAPPFYRKHAAIAQASLVIRAINESSIDPASVTQWAQSLGLGHIFFLQGLIDLRSEPRWLPDFVSADQLRAEFIGRIANAASRNEAKIQTESLRALLLGPDSTLASAVRWPFPILPGPLEGAITPRLPIPDNVLNDVRSALEADRLEANSFVGLVNAALLFDLPEGQSNLAAAALQRVKFSIEDAEDESKTFGLISGLAIVAAVTRGTDLADALRILTRVLRHRKRLTADPGNEMRIAMIAAASFEILEDWARFAGEWITEIAFKAEDKETAKQFLLTLRRLVQLEPALARHCAVADAALAAFAF</sequence>
<organism evidence="2 3">
    <name type="scientific">Vogesella alkaliphila</name>
    <dbReference type="NCBI Taxonomy" id="1193621"/>
    <lineage>
        <taxon>Bacteria</taxon>
        <taxon>Pseudomonadati</taxon>
        <taxon>Pseudomonadota</taxon>
        <taxon>Betaproteobacteria</taxon>
        <taxon>Neisseriales</taxon>
        <taxon>Chromobacteriaceae</taxon>
        <taxon>Vogesella</taxon>
    </lineage>
</organism>
<dbReference type="InterPro" id="IPR057311">
    <property type="entry name" value="GrebAB-C-like"/>
</dbReference>
<evidence type="ECO:0000313" key="2">
    <source>
        <dbReference type="EMBL" id="GGX87842.1"/>
    </source>
</evidence>
<accession>A0ABQ2YNL7</accession>
<name>A0ABQ2YNL7_9NEIS</name>
<feature type="domain" description="GreAB-C-like" evidence="1">
    <location>
        <begin position="47"/>
        <end position="98"/>
    </location>
</feature>
<dbReference type="EMBL" id="BMYW01000004">
    <property type="protein sequence ID" value="GGX87842.1"/>
    <property type="molecule type" value="Genomic_DNA"/>
</dbReference>
<evidence type="ECO:0000313" key="3">
    <source>
        <dbReference type="Proteomes" id="UP000600877"/>
    </source>
</evidence>
<keyword evidence="3" id="KW-1185">Reference proteome</keyword>
<protein>
    <recommendedName>
        <fullName evidence="1">GreAB-C-like domain-containing protein</fullName>
    </recommendedName>
</protein>
<dbReference type="Pfam" id="PF24388">
    <property type="entry name" value="Permuted_GreAB-C"/>
    <property type="match status" value="1"/>
</dbReference>